<dbReference type="EMBL" id="BAAADS010000018">
    <property type="protein sequence ID" value="GAA0606832.1"/>
    <property type="molecule type" value="Genomic_DNA"/>
</dbReference>
<organism evidence="1 2">
    <name type="scientific">Virgibacillus siamensis</name>
    <dbReference type="NCBI Taxonomy" id="480071"/>
    <lineage>
        <taxon>Bacteria</taxon>
        <taxon>Bacillati</taxon>
        <taxon>Bacillota</taxon>
        <taxon>Bacilli</taxon>
        <taxon>Bacillales</taxon>
        <taxon>Bacillaceae</taxon>
        <taxon>Virgibacillus</taxon>
    </lineage>
</organism>
<reference evidence="1 2" key="1">
    <citation type="journal article" date="2019" name="Int. J. Syst. Evol. Microbiol.">
        <title>The Global Catalogue of Microorganisms (GCM) 10K type strain sequencing project: providing services to taxonomists for standard genome sequencing and annotation.</title>
        <authorList>
            <consortium name="The Broad Institute Genomics Platform"/>
            <consortium name="The Broad Institute Genome Sequencing Center for Infectious Disease"/>
            <person name="Wu L."/>
            <person name="Ma J."/>
        </authorList>
    </citation>
    <scope>NUCLEOTIDE SEQUENCE [LARGE SCALE GENOMIC DNA]</scope>
    <source>
        <strain evidence="1 2">JCM 15395</strain>
    </source>
</reference>
<evidence type="ECO:0000313" key="1">
    <source>
        <dbReference type="EMBL" id="GAA0606832.1"/>
    </source>
</evidence>
<gene>
    <name evidence="1" type="ORF">GCM10009001_25110</name>
</gene>
<proteinExistence type="predicted"/>
<evidence type="ECO:0008006" key="3">
    <source>
        <dbReference type="Google" id="ProtNLM"/>
    </source>
</evidence>
<name>A0ABN1G9N7_9BACI</name>
<dbReference type="Proteomes" id="UP001500866">
    <property type="component" value="Unassembled WGS sequence"/>
</dbReference>
<accession>A0ABN1G9N7</accession>
<dbReference type="RefSeq" id="WP_343813628.1">
    <property type="nucleotide sequence ID" value="NZ_BAAADS010000018.1"/>
</dbReference>
<evidence type="ECO:0000313" key="2">
    <source>
        <dbReference type="Proteomes" id="UP001500866"/>
    </source>
</evidence>
<comment type="caution">
    <text evidence="1">The sequence shown here is derived from an EMBL/GenBank/DDBJ whole genome shotgun (WGS) entry which is preliminary data.</text>
</comment>
<protein>
    <recommendedName>
        <fullName evidence="3">PepSY domain-containing protein</fullName>
    </recommendedName>
</protein>
<sequence length="419" mass="47584">MNEQLRELTEYIQESLGLQHYHLTQHHIFRETNHFNETIYTLNTEWMWDGAKDAGVFNPAGAAVVDMNFHTREFTRITFVKDISHALSDNYPSSDTESAIEWIEAQTGLTFGRQFLLIDDADGVLSFGAAVDNIPVSPTGTIEIAFNEDGQLTNFWISGDFPDENQIQWEPFALTPEKFESHAKEQCVLMEVPDEYQQEWKAYYGMEEAFITNDGDRVIPFVRGENSAVTLDMVMEWDPEPIDETFTPGETDFSTEVTVETALKNEPHPDGQPITEDVQKTCAMEALHFLQKAYPDDSGKWKLTTLTREKGYLFAELRPTKPTGKMLERKIKVIMDPDRLSPVDYSDNAQLLGMFNNFQEAESAVVTEAEAFETLWDHIEMDPVYVYDDAAGKYILCGKLDCAYAVVAVTGEIVLLNTL</sequence>
<keyword evidence="2" id="KW-1185">Reference proteome</keyword>